<evidence type="ECO:0000256" key="1">
    <source>
        <dbReference type="SAM" id="Phobius"/>
    </source>
</evidence>
<protein>
    <recommendedName>
        <fullName evidence="3">DUF2812 domain-containing protein</fullName>
    </recommendedName>
</protein>
<dbReference type="Pfam" id="PF11193">
    <property type="entry name" value="DUF2812"/>
    <property type="match status" value="1"/>
</dbReference>
<accession>A0A645FGD6</accession>
<keyword evidence="1" id="KW-1133">Transmembrane helix</keyword>
<dbReference type="AlphaFoldDB" id="A0A645FGD6"/>
<evidence type="ECO:0008006" key="3">
    <source>
        <dbReference type="Google" id="ProtNLM"/>
    </source>
</evidence>
<comment type="caution">
    <text evidence="2">The sequence shown here is derived from an EMBL/GenBank/DDBJ whole genome shotgun (WGS) entry which is preliminary data.</text>
</comment>
<dbReference type="EMBL" id="VSSQ01057646">
    <property type="protein sequence ID" value="MPN11433.1"/>
    <property type="molecule type" value="Genomic_DNA"/>
</dbReference>
<sequence>MKYIVHKPYWDFEKEEAWLNEMSARGMALSDYSWCRYVFTDSPNSQYIYRIELLDNLPTHPESIAYLRFLEENGVECVASYMRWVYLRKNAADGPFDIYTDIDSKIKHYQRINLLWSTLMIVEFIVGGMNVAIGIINLSIGEHLGNFSYGNIGLGVSLLLFGLMFLLLGAPLRRKIKKLRQEKTIHE</sequence>
<feature type="transmembrane region" description="Helical" evidence="1">
    <location>
        <begin position="152"/>
        <end position="172"/>
    </location>
</feature>
<name>A0A645FGD6_9ZZZZ</name>
<keyword evidence="1" id="KW-0472">Membrane</keyword>
<gene>
    <name evidence="2" type="ORF">SDC9_158734</name>
</gene>
<feature type="transmembrane region" description="Helical" evidence="1">
    <location>
        <begin position="114"/>
        <end position="140"/>
    </location>
</feature>
<organism evidence="2">
    <name type="scientific">bioreactor metagenome</name>
    <dbReference type="NCBI Taxonomy" id="1076179"/>
    <lineage>
        <taxon>unclassified sequences</taxon>
        <taxon>metagenomes</taxon>
        <taxon>ecological metagenomes</taxon>
    </lineage>
</organism>
<keyword evidence="1" id="KW-0812">Transmembrane</keyword>
<reference evidence="2" key="1">
    <citation type="submission" date="2019-08" db="EMBL/GenBank/DDBJ databases">
        <authorList>
            <person name="Kucharzyk K."/>
            <person name="Murdoch R.W."/>
            <person name="Higgins S."/>
            <person name="Loffler F."/>
        </authorList>
    </citation>
    <scope>NUCLEOTIDE SEQUENCE</scope>
</reference>
<proteinExistence type="predicted"/>
<evidence type="ECO:0000313" key="2">
    <source>
        <dbReference type="EMBL" id="MPN11433.1"/>
    </source>
</evidence>
<dbReference type="InterPro" id="IPR021359">
    <property type="entry name" value="DUF2812"/>
</dbReference>